<keyword evidence="5" id="KW-1185">Reference proteome</keyword>
<feature type="compositionally biased region" description="Polar residues" evidence="2">
    <location>
        <begin position="227"/>
        <end position="244"/>
    </location>
</feature>
<dbReference type="Proteomes" id="UP001159428">
    <property type="component" value="Unassembled WGS sequence"/>
</dbReference>
<dbReference type="PANTHER" id="PTHR35538:SF4">
    <property type="entry name" value="EF-HAND DOMAIN-CONTAINING PROTEIN"/>
    <property type="match status" value="1"/>
</dbReference>
<dbReference type="PROSITE" id="PS00018">
    <property type="entry name" value="EF_HAND_1"/>
    <property type="match status" value="2"/>
</dbReference>
<dbReference type="EMBL" id="CALNXJ010000001">
    <property type="protein sequence ID" value="CAH3032101.1"/>
    <property type="molecule type" value="Genomic_DNA"/>
</dbReference>
<feature type="compositionally biased region" description="Polar residues" evidence="2">
    <location>
        <begin position="113"/>
        <end position="127"/>
    </location>
</feature>
<dbReference type="Pfam" id="PF13202">
    <property type="entry name" value="EF-hand_5"/>
    <property type="match status" value="1"/>
</dbReference>
<dbReference type="InterPro" id="IPR018247">
    <property type="entry name" value="EF_Hand_1_Ca_BS"/>
</dbReference>
<feature type="compositionally biased region" description="Basic and acidic residues" evidence="2">
    <location>
        <begin position="354"/>
        <end position="402"/>
    </location>
</feature>
<dbReference type="CDD" id="cd00051">
    <property type="entry name" value="EFh"/>
    <property type="match status" value="1"/>
</dbReference>
<feature type="compositionally biased region" description="Low complexity" evidence="2">
    <location>
        <begin position="334"/>
        <end position="346"/>
    </location>
</feature>
<evidence type="ECO:0000313" key="5">
    <source>
        <dbReference type="Proteomes" id="UP001159428"/>
    </source>
</evidence>
<comment type="caution">
    <text evidence="4">The sequence shown here is derived from an EMBL/GenBank/DDBJ whole genome shotgun (WGS) entry which is preliminary data.</text>
</comment>
<feature type="compositionally biased region" description="Acidic residues" evidence="2">
    <location>
        <begin position="275"/>
        <end position="286"/>
    </location>
</feature>
<reference evidence="4 5" key="1">
    <citation type="submission" date="2022-05" db="EMBL/GenBank/DDBJ databases">
        <authorList>
            <consortium name="Genoscope - CEA"/>
            <person name="William W."/>
        </authorList>
    </citation>
    <scope>NUCLEOTIDE SEQUENCE [LARGE SCALE GENOMIC DNA]</scope>
</reference>
<dbReference type="PANTHER" id="PTHR35538">
    <property type="entry name" value="LIG_CHAN-GLU_BD DOMAIN-CONTAINING PROTEIN"/>
    <property type="match status" value="1"/>
</dbReference>
<feature type="region of interest" description="Disordered" evidence="2">
    <location>
        <begin position="220"/>
        <end position="402"/>
    </location>
</feature>
<feature type="domain" description="EF-hand" evidence="3">
    <location>
        <begin position="482"/>
        <end position="517"/>
    </location>
</feature>
<name>A0AAU9VKK6_9CNID</name>
<protein>
    <recommendedName>
        <fullName evidence="3">EF-hand domain-containing protein</fullName>
    </recommendedName>
</protein>
<gene>
    <name evidence="4" type="ORF">PMEA_00000958</name>
</gene>
<feature type="region of interest" description="Disordered" evidence="2">
    <location>
        <begin position="68"/>
        <end position="127"/>
    </location>
</feature>
<organism evidence="4 5">
    <name type="scientific">Pocillopora meandrina</name>
    <dbReference type="NCBI Taxonomy" id="46732"/>
    <lineage>
        <taxon>Eukaryota</taxon>
        <taxon>Metazoa</taxon>
        <taxon>Cnidaria</taxon>
        <taxon>Anthozoa</taxon>
        <taxon>Hexacorallia</taxon>
        <taxon>Scleractinia</taxon>
        <taxon>Astrocoeniina</taxon>
        <taxon>Pocilloporidae</taxon>
        <taxon>Pocillopora</taxon>
    </lineage>
</organism>
<feature type="region of interest" description="Disordered" evidence="2">
    <location>
        <begin position="422"/>
        <end position="442"/>
    </location>
</feature>
<dbReference type="SMART" id="SM00054">
    <property type="entry name" value="EFh"/>
    <property type="match status" value="3"/>
</dbReference>
<feature type="compositionally biased region" description="Polar residues" evidence="2">
    <location>
        <begin position="93"/>
        <end position="104"/>
    </location>
</feature>
<evidence type="ECO:0000313" key="4">
    <source>
        <dbReference type="EMBL" id="CAH3032101.1"/>
    </source>
</evidence>
<dbReference type="GO" id="GO:0005509">
    <property type="term" value="F:calcium ion binding"/>
    <property type="evidence" value="ECO:0007669"/>
    <property type="project" value="InterPro"/>
</dbReference>
<evidence type="ECO:0000259" key="3">
    <source>
        <dbReference type="PROSITE" id="PS50222"/>
    </source>
</evidence>
<dbReference type="PROSITE" id="PS50222">
    <property type="entry name" value="EF_HAND_2"/>
    <property type="match status" value="2"/>
</dbReference>
<dbReference type="AlphaFoldDB" id="A0AAU9VKK6"/>
<accession>A0AAU9VKK6</accession>
<dbReference type="Gene3D" id="1.10.238.10">
    <property type="entry name" value="EF-hand"/>
    <property type="match status" value="1"/>
</dbReference>
<feature type="compositionally biased region" description="Basic and acidic residues" evidence="2">
    <location>
        <begin position="293"/>
        <end position="333"/>
    </location>
</feature>
<feature type="domain" description="EF-hand" evidence="3">
    <location>
        <begin position="571"/>
        <end position="606"/>
    </location>
</feature>
<evidence type="ECO:0000256" key="2">
    <source>
        <dbReference type="SAM" id="MobiDB-lite"/>
    </source>
</evidence>
<evidence type="ECO:0000256" key="1">
    <source>
        <dbReference type="ARBA" id="ARBA00022837"/>
    </source>
</evidence>
<keyword evidence="1" id="KW-0106">Calcium</keyword>
<dbReference type="SUPFAM" id="SSF47473">
    <property type="entry name" value="EF-hand"/>
    <property type="match status" value="1"/>
</dbReference>
<proteinExistence type="predicted"/>
<dbReference type="InterPro" id="IPR002048">
    <property type="entry name" value="EF_hand_dom"/>
</dbReference>
<dbReference type="InterPro" id="IPR011992">
    <property type="entry name" value="EF-hand-dom_pair"/>
</dbReference>
<feature type="compositionally biased region" description="Basic and acidic residues" evidence="2">
    <location>
        <begin position="78"/>
        <end position="88"/>
    </location>
</feature>
<sequence length="687" mass="77540">MDNHGVAQLYRRIISPSIKVHNEEWQKQTHYRHTNYKSQTPVSRLKMASPVHSVASAPGLLEASDLALQPSHDNNSTETEKSSTRSEHAGYQFQPTVKFKTTSLPGMPLSRKYSPSPSGTTKSVPISYSNHMGSVPSRYWANENPRILYSRQRDRLKVEEQAREHCRRLKRTSEIRHHRVDKQYYMAGTKIPLQGRYDVDNTDLLRLRLLAQQKQLTDYNAAKDANFPNSSPRDSPSGQLSTPVPGSGVRDPTSVALSSASDIENPDHDGKWAEEESDESSVDEFDSISNKGGRREEFEARKALAIEGRKAQEKLDSVGERLTKSSDGIESKKTPSAKTKASSSAKTAKKGKIRFKEDERTASNQKASKDRERKKIEKKGQEDGNGAEKKEEATGDGVEAKEEKRNKYLDEWLGIKKEVEDTRYQPGKPPPNRIFMSSKTGGTKKASGKFSSTFLTEITESEAAEDDAFLTPDVRYGIINDKQKHVFGTLFDEVDKDKNGSVTLQELKLRMQPAVTKHDIKHFVKVFDLNKDETVDKREFTAICALNDRINGVRTESEDASLALDLENLAQHIVIFKEMFKTIDEDDDNRVDAGELLVMVSAAMETEIGADLQTAKEVLEGARDEFGFIDFIGFMSYIPFFAKLLRTILENPLSIAELERARERVKQHDLTFKPKKKAKEPKSWEVY</sequence>
<feature type="compositionally biased region" description="Basic and acidic residues" evidence="2">
    <location>
        <begin position="265"/>
        <end position="274"/>
    </location>
</feature>